<feature type="transmembrane region" description="Helical" evidence="1">
    <location>
        <begin position="59"/>
        <end position="82"/>
    </location>
</feature>
<evidence type="ECO:0000313" key="3">
    <source>
        <dbReference type="Proteomes" id="UP000681290"/>
    </source>
</evidence>
<keyword evidence="1" id="KW-0472">Membrane</keyword>
<evidence type="ECO:0008006" key="4">
    <source>
        <dbReference type="Google" id="ProtNLM"/>
    </source>
</evidence>
<organism evidence="2 3">
    <name type="scientific">Paenibacillus woosongensis</name>
    <dbReference type="NCBI Taxonomy" id="307580"/>
    <lineage>
        <taxon>Bacteria</taxon>
        <taxon>Bacillati</taxon>
        <taxon>Bacillota</taxon>
        <taxon>Bacilli</taxon>
        <taxon>Bacillales</taxon>
        <taxon>Paenibacillaceae</taxon>
        <taxon>Paenibacillus</taxon>
    </lineage>
</organism>
<dbReference type="EMBL" id="BOSM01000004">
    <property type="protein sequence ID" value="GIP58980.1"/>
    <property type="molecule type" value="Genomic_DNA"/>
</dbReference>
<feature type="transmembrane region" description="Helical" evidence="1">
    <location>
        <begin position="12"/>
        <end position="39"/>
    </location>
</feature>
<keyword evidence="1" id="KW-0812">Transmembrane</keyword>
<accession>A0ABQ4MSK7</accession>
<reference evidence="2 3" key="1">
    <citation type="submission" date="2021-03" db="EMBL/GenBank/DDBJ databases">
        <title>Antimicrobial resistance genes in bacteria isolated from Japanese honey, and their potential for conferring macrolide and lincosamide resistance in the American foulbrood pathogen Paenibacillus larvae.</title>
        <authorList>
            <person name="Okamoto M."/>
            <person name="Kumagai M."/>
            <person name="Kanamori H."/>
            <person name="Takamatsu D."/>
        </authorList>
    </citation>
    <scope>NUCLEOTIDE SEQUENCE [LARGE SCALE GENOMIC DNA]</scope>
    <source>
        <strain evidence="2 3">J15TS10</strain>
    </source>
</reference>
<sequence>MSYKLSIKKKQWIIVIHVLSVVCWLGGAMVMLLLGTYMLKAENGEQLYYTLENMHLIDLVFVRYTALIALLTGIVLSVWTQWGLFKHYWILMKLTLTLLLITFGIVYMAGWLSQLVRIANQGRFLVLTDAAFLDTSYSLIGGAIANIVALIFMTAISYFKPFGKIKHKARRSSPGATVS</sequence>
<dbReference type="Proteomes" id="UP000681290">
    <property type="component" value="Unassembled WGS sequence"/>
</dbReference>
<protein>
    <recommendedName>
        <fullName evidence="4">DUF2269 domain-containing protein</fullName>
    </recommendedName>
</protein>
<evidence type="ECO:0000313" key="2">
    <source>
        <dbReference type="EMBL" id="GIP58980.1"/>
    </source>
</evidence>
<keyword evidence="3" id="KW-1185">Reference proteome</keyword>
<name>A0ABQ4MSK7_9BACL</name>
<gene>
    <name evidence="2" type="ORF">J15TS10_27940</name>
</gene>
<proteinExistence type="predicted"/>
<comment type="caution">
    <text evidence="2">The sequence shown here is derived from an EMBL/GenBank/DDBJ whole genome shotgun (WGS) entry which is preliminary data.</text>
</comment>
<evidence type="ECO:0000256" key="1">
    <source>
        <dbReference type="SAM" id="Phobius"/>
    </source>
</evidence>
<feature type="transmembrane region" description="Helical" evidence="1">
    <location>
        <begin position="136"/>
        <end position="159"/>
    </location>
</feature>
<feature type="transmembrane region" description="Helical" evidence="1">
    <location>
        <begin position="94"/>
        <end position="116"/>
    </location>
</feature>
<dbReference type="RefSeq" id="WP_213591586.1">
    <property type="nucleotide sequence ID" value="NZ_BOSM01000004.1"/>
</dbReference>
<keyword evidence="1" id="KW-1133">Transmembrane helix</keyword>